<dbReference type="InterPro" id="IPR013149">
    <property type="entry name" value="ADH-like_C"/>
</dbReference>
<accession>A0A2T0SU61</accession>
<dbReference type="Proteomes" id="UP000239494">
    <property type="component" value="Unassembled WGS sequence"/>
</dbReference>
<feature type="domain" description="Alcohol dehydrogenase-like C-terminal" evidence="2">
    <location>
        <begin position="174"/>
        <end position="305"/>
    </location>
</feature>
<gene>
    <name evidence="4" type="ORF">CLV43_111265</name>
</gene>
<dbReference type="Pfam" id="PF00107">
    <property type="entry name" value="ADH_zinc_N"/>
    <property type="match status" value="1"/>
</dbReference>
<keyword evidence="1" id="KW-0560">Oxidoreductase</keyword>
<dbReference type="InterPro" id="IPR036291">
    <property type="entry name" value="NAD(P)-bd_dom_sf"/>
</dbReference>
<dbReference type="EMBL" id="PVTF01000011">
    <property type="protein sequence ID" value="PRY36893.1"/>
    <property type="molecule type" value="Genomic_DNA"/>
</dbReference>
<feature type="domain" description="Oxidoreductase N-terminal" evidence="3">
    <location>
        <begin position="22"/>
        <end position="123"/>
    </location>
</feature>
<dbReference type="InterPro" id="IPR045010">
    <property type="entry name" value="MDR_fam"/>
</dbReference>
<dbReference type="Gene3D" id="3.40.50.720">
    <property type="entry name" value="NAD(P)-binding Rossmann-like Domain"/>
    <property type="match status" value="1"/>
</dbReference>
<dbReference type="PANTHER" id="PTHR43205:SF7">
    <property type="entry name" value="PROSTAGLANDIN REDUCTASE 1"/>
    <property type="match status" value="1"/>
</dbReference>
<dbReference type="GO" id="GO:0016628">
    <property type="term" value="F:oxidoreductase activity, acting on the CH-CH group of donors, NAD or NADP as acceptor"/>
    <property type="evidence" value="ECO:0007669"/>
    <property type="project" value="InterPro"/>
</dbReference>
<dbReference type="InterPro" id="IPR011032">
    <property type="entry name" value="GroES-like_sf"/>
</dbReference>
<sequence>MTMNECPPSPSGATAAIPDRARAVHLVARPDGPLTTDAFRGVEVPVPDPGPGHVLVRTGHLGVAAVMRERMDLDGDLPVPPYALDEPMSGPAVGTVVASRAEAVPVGALVAYWGPWAEYAEVAVEAARVLDPALLPAPQYHLATANGATALHGVRDVAGVGRGDVVLVSGAAGGVGSLAGQIARRLGAARVIGTAGSAAKCRWLVDELGFDAAVDHHVDDLAGALREHAPDGVTVYLDLVGGAQFEAAVAVAATHARFAVGGALSTQQAGAPWPRFDTGAAIVKALAVRGFALVHAPQVLGEWPALFRRWLAEGMTFPHTSVDGGLPVLPDTLVALLAGHHRGHVSVRMA</sequence>
<dbReference type="Pfam" id="PF16884">
    <property type="entry name" value="ADH_N_2"/>
    <property type="match status" value="1"/>
</dbReference>
<dbReference type="CDD" id="cd05288">
    <property type="entry name" value="PGDH"/>
    <property type="match status" value="1"/>
</dbReference>
<organism evidence="4 5">
    <name type="scientific">Umezawaea tangerina</name>
    <dbReference type="NCBI Taxonomy" id="84725"/>
    <lineage>
        <taxon>Bacteria</taxon>
        <taxon>Bacillati</taxon>
        <taxon>Actinomycetota</taxon>
        <taxon>Actinomycetes</taxon>
        <taxon>Pseudonocardiales</taxon>
        <taxon>Pseudonocardiaceae</taxon>
        <taxon>Umezawaea</taxon>
    </lineage>
</organism>
<dbReference type="SUPFAM" id="SSF50129">
    <property type="entry name" value="GroES-like"/>
    <property type="match status" value="1"/>
</dbReference>
<evidence type="ECO:0000256" key="1">
    <source>
        <dbReference type="ARBA" id="ARBA00023002"/>
    </source>
</evidence>
<dbReference type="PANTHER" id="PTHR43205">
    <property type="entry name" value="PROSTAGLANDIN REDUCTASE"/>
    <property type="match status" value="1"/>
</dbReference>
<dbReference type="Gene3D" id="3.90.180.10">
    <property type="entry name" value="Medium-chain alcohol dehydrogenases, catalytic domain"/>
    <property type="match status" value="1"/>
</dbReference>
<dbReference type="InterPro" id="IPR002364">
    <property type="entry name" value="Quin_OxRdtase/zeta-crystal_CS"/>
</dbReference>
<evidence type="ECO:0000259" key="2">
    <source>
        <dbReference type="Pfam" id="PF00107"/>
    </source>
</evidence>
<dbReference type="GO" id="GO:0008270">
    <property type="term" value="F:zinc ion binding"/>
    <property type="evidence" value="ECO:0007669"/>
    <property type="project" value="InterPro"/>
</dbReference>
<dbReference type="InterPro" id="IPR041694">
    <property type="entry name" value="ADH_N_2"/>
</dbReference>
<evidence type="ECO:0000313" key="5">
    <source>
        <dbReference type="Proteomes" id="UP000239494"/>
    </source>
</evidence>
<proteinExistence type="predicted"/>
<evidence type="ECO:0008006" key="6">
    <source>
        <dbReference type="Google" id="ProtNLM"/>
    </source>
</evidence>
<dbReference type="SUPFAM" id="SSF51735">
    <property type="entry name" value="NAD(P)-binding Rossmann-fold domains"/>
    <property type="match status" value="1"/>
</dbReference>
<evidence type="ECO:0000259" key="3">
    <source>
        <dbReference type="Pfam" id="PF16884"/>
    </source>
</evidence>
<dbReference type="AlphaFoldDB" id="A0A2T0SU61"/>
<reference evidence="4 5" key="1">
    <citation type="submission" date="2018-03" db="EMBL/GenBank/DDBJ databases">
        <title>Genomic Encyclopedia of Archaeal and Bacterial Type Strains, Phase II (KMG-II): from individual species to whole genera.</title>
        <authorList>
            <person name="Goeker M."/>
        </authorList>
    </citation>
    <scope>NUCLEOTIDE SEQUENCE [LARGE SCALE GENOMIC DNA]</scope>
    <source>
        <strain evidence="4 5">DSM 44720</strain>
    </source>
</reference>
<comment type="caution">
    <text evidence="4">The sequence shown here is derived from an EMBL/GenBank/DDBJ whole genome shotgun (WGS) entry which is preliminary data.</text>
</comment>
<protein>
    <recommendedName>
        <fullName evidence="6">Enoyl reductase (ER) domain-containing protein</fullName>
    </recommendedName>
</protein>
<keyword evidence="5" id="KW-1185">Reference proteome</keyword>
<name>A0A2T0SU61_9PSEU</name>
<dbReference type="PROSITE" id="PS01162">
    <property type="entry name" value="QOR_ZETA_CRYSTAL"/>
    <property type="match status" value="1"/>
</dbReference>
<evidence type="ECO:0000313" key="4">
    <source>
        <dbReference type="EMBL" id="PRY36893.1"/>
    </source>
</evidence>